<feature type="signal peptide" evidence="2">
    <location>
        <begin position="1"/>
        <end position="22"/>
    </location>
</feature>
<evidence type="ECO:0000259" key="3">
    <source>
        <dbReference type="Pfam" id="PF04151"/>
    </source>
</evidence>
<protein>
    <submittedName>
        <fullName evidence="4">Tetratricopeptide repeat domain protein</fullName>
    </submittedName>
</protein>
<dbReference type="InterPro" id="IPR019734">
    <property type="entry name" value="TPR_rpt"/>
</dbReference>
<feature type="domain" description="Peptidase C-terminal archaeal/bacterial" evidence="3">
    <location>
        <begin position="45"/>
        <end position="107"/>
    </location>
</feature>
<dbReference type="InterPro" id="IPR011990">
    <property type="entry name" value="TPR-like_helical_dom_sf"/>
</dbReference>
<dbReference type="Pfam" id="PF04151">
    <property type="entry name" value="PPC"/>
    <property type="match status" value="1"/>
</dbReference>
<reference evidence="4 5" key="1">
    <citation type="journal article" date="2016" name="Biochim. Biophys. Acta">
        <title>Characterization of red-shifted phycobilisomes isolated from the chlorophyll f-containing cyanobacterium Halomicronema hongdechloris.</title>
        <authorList>
            <person name="Li Y."/>
            <person name="Lin Y."/>
            <person name="Garvey C.J."/>
            <person name="Birch D."/>
            <person name="Corkery R.W."/>
            <person name="Loughlin P.C."/>
            <person name="Scheer H."/>
            <person name="Willows R.D."/>
            <person name="Chen M."/>
        </authorList>
    </citation>
    <scope>NUCLEOTIDE SEQUENCE [LARGE SCALE GENOMIC DNA]</scope>
    <source>
        <strain evidence="4 5">C2206</strain>
    </source>
</reference>
<dbReference type="KEGG" id="hhg:XM38_034790"/>
<evidence type="ECO:0000313" key="4">
    <source>
        <dbReference type="EMBL" id="ASC72521.1"/>
    </source>
</evidence>
<accession>A0A1Z3HQD3</accession>
<gene>
    <name evidence="4" type="ORF">XM38_034790</name>
</gene>
<evidence type="ECO:0000256" key="1">
    <source>
        <dbReference type="PROSITE-ProRule" id="PRU00339"/>
    </source>
</evidence>
<dbReference type="PROSITE" id="PS50005">
    <property type="entry name" value="TPR"/>
    <property type="match status" value="1"/>
</dbReference>
<dbReference type="SUPFAM" id="SSF48452">
    <property type="entry name" value="TPR-like"/>
    <property type="match status" value="1"/>
</dbReference>
<dbReference type="Gene3D" id="1.25.40.10">
    <property type="entry name" value="Tetratricopeptide repeat domain"/>
    <property type="match status" value="1"/>
</dbReference>
<keyword evidence="5" id="KW-1185">Reference proteome</keyword>
<evidence type="ECO:0000313" key="5">
    <source>
        <dbReference type="Proteomes" id="UP000191901"/>
    </source>
</evidence>
<feature type="repeat" description="TPR" evidence="1">
    <location>
        <begin position="128"/>
        <end position="161"/>
    </location>
</feature>
<dbReference type="OrthoDB" id="531660at2"/>
<feature type="chain" id="PRO_5012870840" evidence="2">
    <location>
        <begin position="23"/>
        <end position="246"/>
    </location>
</feature>
<dbReference type="Proteomes" id="UP000191901">
    <property type="component" value="Chromosome"/>
</dbReference>
<dbReference type="RefSeq" id="WP_088430452.1">
    <property type="nucleotide sequence ID" value="NZ_CP021983.2"/>
</dbReference>
<dbReference type="AlphaFoldDB" id="A0A1Z3HQD3"/>
<keyword evidence="2" id="KW-0732">Signal</keyword>
<dbReference type="Gene3D" id="2.60.120.380">
    <property type="match status" value="1"/>
</dbReference>
<dbReference type="Pfam" id="PF13414">
    <property type="entry name" value="TPR_11"/>
    <property type="match status" value="1"/>
</dbReference>
<evidence type="ECO:0000256" key="2">
    <source>
        <dbReference type="SAM" id="SignalP"/>
    </source>
</evidence>
<dbReference type="EMBL" id="CP021983">
    <property type="protein sequence ID" value="ASC72521.1"/>
    <property type="molecule type" value="Genomic_DNA"/>
</dbReference>
<sequence>MVTSRVWLRFATVALCSAGAIATSLAPVKAEDILRQDNDLPPAQHTYTFEGKAEQAVTIVLESDEFDPVLSLQAPDGEEIAYNDDYGGTLNSTIIITLPTDGSYTVVTRSFSGSGGDYSLVVRDATPFEVAYNQAATLAQQQDYEAAIEAFGEAIAIDAEQPSAYLGRADAYLGQAYLTMGDRFTGPQDLPPLIRSALIRDFEAAADLIQAAGNDEWADSLREQANYLRTGELPVQPDAVEPAPNN</sequence>
<name>A0A1Z3HQD3_9CYAN</name>
<proteinExistence type="predicted"/>
<keyword evidence="1" id="KW-0802">TPR repeat</keyword>
<dbReference type="InterPro" id="IPR007280">
    <property type="entry name" value="Peptidase_C_arc/bac"/>
</dbReference>
<organism evidence="4 5">
    <name type="scientific">Halomicronema hongdechloris C2206</name>
    <dbReference type="NCBI Taxonomy" id="1641165"/>
    <lineage>
        <taxon>Bacteria</taxon>
        <taxon>Bacillati</taxon>
        <taxon>Cyanobacteriota</taxon>
        <taxon>Cyanophyceae</taxon>
        <taxon>Nodosilineales</taxon>
        <taxon>Nodosilineaceae</taxon>
        <taxon>Halomicronema</taxon>
    </lineage>
</organism>